<feature type="domain" description="Alpha/beta hydrolase fold-3" evidence="3">
    <location>
        <begin position="112"/>
        <end position="314"/>
    </location>
</feature>
<reference evidence="4" key="2">
    <citation type="journal article" date="2023" name="Syst. Appl. Microbiol.">
        <title>Govania unica gen. nov., sp. nov., a rare biosphere bacterium that represents a novel family in the class Alphaproteobacteria.</title>
        <authorList>
            <person name="Vandamme P."/>
            <person name="Peeters C."/>
            <person name="Hettiarachchi A."/>
            <person name="Cnockaert M."/>
            <person name="Carlier A."/>
        </authorList>
    </citation>
    <scope>NUCLEOTIDE SEQUENCE</scope>
    <source>
        <strain evidence="4">LMG 31809</strain>
    </source>
</reference>
<evidence type="ECO:0000256" key="2">
    <source>
        <dbReference type="ARBA" id="ARBA00022801"/>
    </source>
</evidence>
<sequence length="342" mass="36341">MVLGLLAVSATECIAAQPVFKPMVPDTISPEAQDFIRGLPDPATYPGGPAATDLEGWRKFRAANEDHSKASMAAIRQQYQPTITSASYNGVPVLDIKPKGWTGNGAANDRVIVFIHGGGYVLGSAASSLGASVPLAHDSGLRVISVDYTTAPFAPYGKMLDEIIAVIKGLEAEGYQRDHIAMVGASAGGGLASGTALKMIDDGLGMVGALVLWSPAGDLTGRGETMTSLSKVELAFSDKNIDSMMDVVAPAAERKKPYLSPVYGDYSRGYPPTLIQVGTREMLLSTSVRLYQAIDTAGATAKLDVYEGMFHTFQEIKPGLPESVLARRKTVDFLRHYLKISN</sequence>
<dbReference type="PANTHER" id="PTHR48081">
    <property type="entry name" value="AB HYDROLASE SUPERFAMILY PROTEIN C4A8.06C"/>
    <property type="match status" value="1"/>
</dbReference>
<dbReference type="EMBL" id="JANWOI010000001">
    <property type="protein sequence ID" value="MDA5192685.1"/>
    <property type="molecule type" value="Genomic_DNA"/>
</dbReference>
<name>A0A9X3TVW2_9PROT</name>
<evidence type="ECO:0000256" key="1">
    <source>
        <dbReference type="ARBA" id="ARBA00010515"/>
    </source>
</evidence>
<gene>
    <name evidence="4" type="ORF">NYP16_01775</name>
</gene>
<dbReference type="AlphaFoldDB" id="A0A9X3TVW2"/>
<dbReference type="Gene3D" id="3.40.50.1820">
    <property type="entry name" value="alpha/beta hydrolase"/>
    <property type="match status" value="1"/>
</dbReference>
<organism evidence="4 5">
    <name type="scientific">Govanella unica</name>
    <dbReference type="NCBI Taxonomy" id="2975056"/>
    <lineage>
        <taxon>Bacteria</taxon>
        <taxon>Pseudomonadati</taxon>
        <taxon>Pseudomonadota</taxon>
        <taxon>Alphaproteobacteria</taxon>
        <taxon>Emcibacterales</taxon>
        <taxon>Govanellaceae</taxon>
        <taxon>Govanella</taxon>
    </lineage>
</organism>
<comment type="similarity">
    <text evidence="1">Belongs to the 'GDXG' lipolytic enzyme family.</text>
</comment>
<comment type="caution">
    <text evidence="4">The sequence shown here is derived from an EMBL/GenBank/DDBJ whole genome shotgun (WGS) entry which is preliminary data.</text>
</comment>
<dbReference type="SUPFAM" id="SSF53474">
    <property type="entry name" value="alpha/beta-Hydrolases"/>
    <property type="match status" value="1"/>
</dbReference>
<dbReference type="PANTHER" id="PTHR48081:SF30">
    <property type="entry name" value="ACETYL-HYDROLASE LIPR-RELATED"/>
    <property type="match status" value="1"/>
</dbReference>
<proteinExistence type="inferred from homology"/>
<dbReference type="InterPro" id="IPR029058">
    <property type="entry name" value="AB_hydrolase_fold"/>
</dbReference>
<accession>A0A9X3TVW2</accession>
<evidence type="ECO:0000313" key="5">
    <source>
        <dbReference type="Proteomes" id="UP001141619"/>
    </source>
</evidence>
<keyword evidence="2 4" id="KW-0378">Hydrolase</keyword>
<dbReference type="Pfam" id="PF07859">
    <property type="entry name" value="Abhydrolase_3"/>
    <property type="match status" value="1"/>
</dbReference>
<dbReference type="InterPro" id="IPR050300">
    <property type="entry name" value="GDXG_lipolytic_enzyme"/>
</dbReference>
<dbReference type="RefSeq" id="WP_274942389.1">
    <property type="nucleotide sequence ID" value="NZ_JANWOI010000001.1"/>
</dbReference>
<evidence type="ECO:0000259" key="3">
    <source>
        <dbReference type="Pfam" id="PF07859"/>
    </source>
</evidence>
<keyword evidence="5" id="KW-1185">Reference proteome</keyword>
<dbReference type="InterPro" id="IPR013094">
    <property type="entry name" value="AB_hydrolase_3"/>
</dbReference>
<reference evidence="4" key="1">
    <citation type="submission" date="2022-08" db="EMBL/GenBank/DDBJ databases">
        <authorList>
            <person name="Vandamme P."/>
            <person name="Hettiarachchi A."/>
            <person name="Peeters C."/>
            <person name="Cnockaert M."/>
            <person name="Carlier A."/>
        </authorList>
    </citation>
    <scope>NUCLEOTIDE SEQUENCE</scope>
    <source>
        <strain evidence="4">LMG 31809</strain>
    </source>
</reference>
<dbReference type="GO" id="GO:0004806">
    <property type="term" value="F:triacylglycerol lipase activity"/>
    <property type="evidence" value="ECO:0007669"/>
    <property type="project" value="TreeGrafter"/>
</dbReference>
<protein>
    <submittedName>
        <fullName evidence="4">Alpha/beta hydrolase</fullName>
    </submittedName>
</protein>
<dbReference type="Proteomes" id="UP001141619">
    <property type="component" value="Unassembled WGS sequence"/>
</dbReference>
<evidence type="ECO:0000313" key="4">
    <source>
        <dbReference type="EMBL" id="MDA5192685.1"/>
    </source>
</evidence>